<dbReference type="Proteomes" id="UP001278087">
    <property type="component" value="Unassembled WGS sequence"/>
</dbReference>
<dbReference type="Proteomes" id="UP001164536">
    <property type="component" value="Chromosome"/>
</dbReference>
<dbReference type="SUPFAM" id="SSF69635">
    <property type="entry name" value="Type III secretory system chaperone-like"/>
    <property type="match status" value="1"/>
</dbReference>
<proteinExistence type="inferred from homology"/>
<keyword evidence="8" id="KW-1185">Reference proteome</keyword>
<evidence type="ECO:0000313" key="7">
    <source>
        <dbReference type="Proteomes" id="UP000263627"/>
    </source>
</evidence>
<dbReference type="CDD" id="cd17018">
    <property type="entry name" value="T3SC_IA_ExsC-like"/>
    <property type="match status" value="1"/>
</dbReference>
<evidence type="ECO:0000313" key="5">
    <source>
        <dbReference type="EMBL" id="MDW2761539.1"/>
    </source>
</evidence>
<comment type="similarity">
    <text evidence="1">Belongs to the CesT/SycH chaperone family.</text>
</comment>
<dbReference type="EMBL" id="JAWPBU010000049">
    <property type="protein sequence ID" value="MDW2761539.1"/>
    <property type="molecule type" value="Genomic_DNA"/>
</dbReference>
<dbReference type="Pfam" id="PF05932">
    <property type="entry name" value="CesT"/>
    <property type="match status" value="1"/>
</dbReference>
<dbReference type="GeneID" id="87002281"/>
<dbReference type="InterPro" id="IPR010261">
    <property type="entry name" value="Tir_chaperone"/>
</dbReference>
<reference evidence="5" key="4">
    <citation type="submission" date="2023-10" db="EMBL/GenBank/DDBJ databases">
        <title>Fecal carriage and genetic characteristics of carbapenem-resistant Enterobacterales among healthy adults from four provinces of China.</title>
        <authorList>
            <person name="Li Y."/>
            <person name="Zhang R."/>
        </authorList>
    </citation>
    <scope>NUCLEOTIDE SEQUENCE</scope>
    <source>
        <strain evidence="5">HN-136</strain>
    </source>
</reference>
<evidence type="ECO:0000256" key="1">
    <source>
        <dbReference type="ARBA" id="ARBA00093771"/>
    </source>
</evidence>
<dbReference type="Proteomes" id="UP000263627">
    <property type="component" value="Chromosome"/>
</dbReference>
<dbReference type="EMBL" id="ABBJDF010000004">
    <property type="protein sequence ID" value="EHT9937848.1"/>
    <property type="molecule type" value="Genomic_DNA"/>
</dbReference>
<dbReference type="EMBL" id="CP032184">
    <property type="protein sequence ID" value="AXZ47161.1"/>
    <property type="molecule type" value="Genomic_DNA"/>
</dbReference>
<reference evidence="3 7" key="1">
    <citation type="submission" date="2018-09" db="EMBL/GenBank/DDBJ databases">
        <title>Whole genome sequencing of Citrobacter freundii AR_0116.</title>
        <authorList>
            <person name="Conlan S."/>
            <person name="Thomas P.J."/>
            <person name="Mullikin J."/>
            <person name="Frank K.M."/>
            <person name="Segre J.A."/>
        </authorList>
    </citation>
    <scope>NUCLEOTIDE SEQUENCE [LARGE SCALE GENOMIC DNA]</scope>
    <source>
        <strain evidence="3 7">AR_0116</strain>
    </source>
</reference>
<evidence type="ECO:0000313" key="6">
    <source>
        <dbReference type="EMBL" id="WAZ56096.1"/>
    </source>
</evidence>
<evidence type="ECO:0000313" key="4">
    <source>
        <dbReference type="EMBL" id="EHT9937848.1"/>
    </source>
</evidence>
<evidence type="ECO:0000313" key="8">
    <source>
        <dbReference type="Proteomes" id="UP001164536"/>
    </source>
</evidence>
<dbReference type="RefSeq" id="WP_048216733.1">
    <property type="nucleotide sequence ID" value="NZ_CAJNLX020000001.1"/>
</dbReference>
<dbReference type="AlphaFoldDB" id="A0A9W4QC47"/>
<dbReference type="EMBL" id="CP114564">
    <property type="protein sequence ID" value="WAZ56096.1"/>
    <property type="molecule type" value="Genomic_DNA"/>
</dbReference>
<reference evidence="4" key="2">
    <citation type="submission" date="2021-07" db="EMBL/GenBank/DDBJ databases">
        <authorList>
            <consortium name="Clinical and Environmental Microbiology Branch: Whole genome sequencing antimicrobial resistance pathogens in the healthcare setting"/>
        </authorList>
    </citation>
    <scope>NUCLEOTIDE SEQUENCE</scope>
    <source>
        <strain evidence="4">2021DK-00049</strain>
    </source>
</reference>
<reference evidence="6" key="3">
    <citation type="submission" date="2022-12" db="EMBL/GenBank/DDBJ databases">
        <title>2953647.</title>
        <authorList>
            <person name="Hergert J."/>
            <person name="Casey R."/>
            <person name="Wagner J."/>
            <person name="Young E.L."/>
            <person name="Oakeson K.F."/>
        </authorList>
    </citation>
    <scope>NUCLEOTIDE SEQUENCE</scope>
    <source>
        <strain evidence="6">2953647</strain>
    </source>
</reference>
<dbReference type="GO" id="GO:0030254">
    <property type="term" value="P:protein secretion by the type III secretion system"/>
    <property type="evidence" value="ECO:0007669"/>
    <property type="project" value="InterPro"/>
</dbReference>
<gene>
    <name evidence="3" type="ORF">AM363_09425</name>
    <name evidence="4" type="ORF">KY227_000883</name>
    <name evidence="6" type="ORF">O4000_17600</name>
    <name evidence="5" type="ORF">RYZ67_24170</name>
</gene>
<evidence type="ECO:0000313" key="3">
    <source>
        <dbReference type="EMBL" id="AXZ47161.1"/>
    </source>
</evidence>
<evidence type="ECO:0000256" key="2">
    <source>
        <dbReference type="ARBA" id="ARBA00093795"/>
    </source>
</evidence>
<organism evidence="4">
    <name type="scientific">Citrobacter freundii</name>
    <dbReference type="NCBI Taxonomy" id="546"/>
    <lineage>
        <taxon>Bacteria</taxon>
        <taxon>Pseudomonadati</taxon>
        <taxon>Pseudomonadota</taxon>
        <taxon>Gammaproteobacteria</taxon>
        <taxon>Enterobacterales</taxon>
        <taxon>Enterobacteriaceae</taxon>
        <taxon>Citrobacter</taxon>
        <taxon>Citrobacter freundii complex</taxon>
    </lineage>
</organism>
<dbReference type="Gene3D" id="3.30.1460.10">
    <property type="match status" value="1"/>
</dbReference>
<sequence length="156" mass="17777">MINPVEYKEKFTNLVSALGRHTGGTTPTVNDNGVSFFWLSDMLFSFILSDPDDKNHQELICIIHIAPLSNENIDNSRSLYLHILKDNHSWRNTAGGIFGFDEQTECLCLSLRLDLLTESEDSFLAKIACAYQISLEWKNRLTGMNEILIQFTEKMS</sequence>
<name>A0A9W4QC47_CITFR</name>
<accession>A0A9W4QC47</accession>
<protein>
    <recommendedName>
        <fullName evidence="2">Tir chaperone</fullName>
    </recommendedName>
</protein>